<reference evidence="5" key="1">
    <citation type="submission" date="2024-05" db="EMBL/GenBank/DDBJ databases">
        <authorList>
            <person name="Cai S.Y."/>
            <person name="Jin L.M."/>
            <person name="Li H.R."/>
        </authorList>
    </citation>
    <scope>NUCLEOTIDE SEQUENCE</scope>
    <source>
        <strain evidence="5">A5-74</strain>
    </source>
</reference>
<dbReference type="AlphaFoldDB" id="A0AAU8DJD3"/>
<dbReference type="PROSITE" id="PS51118">
    <property type="entry name" value="HTH_HXLR"/>
    <property type="match status" value="1"/>
</dbReference>
<evidence type="ECO:0000256" key="1">
    <source>
        <dbReference type="ARBA" id="ARBA00023015"/>
    </source>
</evidence>
<dbReference type="GO" id="GO:0003677">
    <property type="term" value="F:DNA binding"/>
    <property type="evidence" value="ECO:0007669"/>
    <property type="project" value="UniProtKB-KW"/>
</dbReference>
<dbReference type="PANTHER" id="PTHR33204:SF18">
    <property type="entry name" value="TRANSCRIPTIONAL REGULATORY PROTEIN"/>
    <property type="match status" value="1"/>
</dbReference>
<evidence type="ECO:0000256" key="2">
    <source>
        <dbReference type="ARBA" id="ARBA00023125"/>
    </source>
</evidence>
<keyword evidence="3" id="KW-0804">Transcription</keyword>
<keyword evidence="1" id="KW-0805">Transcription regulation</keyword>
<evidence type="ECO:0000256" key="3">
    <source>
        <dbReference type="ARBA" id="ARBA00023163"/>
    </source>
</evidence>
<accession>A0AAU8DJD3</accession>
<dbReference type="Gene3D" id="3.30.1050.10">
    <property type="entry name" value="SCP2 sterol-binding domain"/>
    <property type="match status" value="1"/>
</dbReference>
<evidence type="ECO:0000259" key="4">
    <source>
        <dbReference type="PROSITE" id="PS51118"/>
    </source>
</evidence>
<gene>
    <name evidence="5" type="ORF">ABLG96_11490</name>
</gene>
<protein>
    <submittedName>
        <fullName evidence="5">Helix-turn-helix domain-containing protein</fullName>
    </submittedName>
</protein>
<dbReference type="PANTHER" id="PTHR33204">
    <property type="entry name" value="TRANSCRIPTIONAL REGULATOR, MARR FAMILY"/>
    <property type="match status" value="1"/>
</dbReference>
<dbReference type="SUPFAM" id="SSF55718">
    <property type="entry name" value="SCP-like"/>
    <property type="match status" value="1"/>
</dbReference>
<dbReference type="RefSeq" id="WP_353647526.1">
    <property type="nucleotide sequence ID" value="NZ_CP159218.1"/>
</dbReference>
<dbReference type="InterPro" id="IPR036527">
    <property type="entry name" value="SCP2_sterol-bd_dom_sf"/>
</dbReference>
<dbReference type="Pfam" id="PF01638">
    <property type="entry name" value="HxlR"/>
    <property type="match status" value="1"/>
</dbReference>
<keyword evidence="2" id="KW-0238">DNA-binding</keyword>
<feature type="domain" description="HTH hxlR-type" evidence="4">
    <location>
        <begin position="11"/>
        <end position="109"/>
    </location>
</feature>
<dbReference type="EMBL" id="CP159218">
    <property type="protein sequence ID" value="XCG61910.1"/>
    <property type="molecule type" value="Genomic_DNA"/>
</dbReference>
<name>A0AAU8DJD3_9ACTN</name>
<proteinExistence type="predicted"/>
<organism evidence="5">
    <name type="scientific">Nakamurella sp. A5-74</name>
    <dbReference type="NCBI Taxonomy" id="3158264"/>
    <lineage>
        <taxon>Bacteria</taxon>
        <taxon>Bacillati</taxon>
        <taxon>Actinomycetota</taxon>
        <taxon>Actinomycetes</taxon>
        <taxon>Nakamurellales</taxon>
        <taxon>Nakamurellaceae</taxon>
        <taxon>Nakamurella</taxon>
    </lineage>
</organism>
<dbReference type="Gene3D" id="1.10.10.10">
    <property type="entry name" value="Winged helix-like DNA-binding domain superfamily/Winged helix DNA-binding domain"/>
    <property type="match status" value="1"/>
</dbReference>
<dbReference type="InterPro" id="IPR036388">
    <property type="entry name" value="WH-like_DNA-bd_sf"/>
</dbReference>
<dbReference type="SUPFAM" id="SSF46785">
    <property type="entry name" value="Winged helix' DNA-binding domain"/>
    <property type="match status" value="1"/>
</dbReference>
<sequence>MTGQRKYGQACPVAHALDLVGDRWALLVVRELRLGPRRFGDLATALPGIAPSVLTQRLGELVEVGVLERLTLSSRTGAVGYGLTAWGADLEPVFMALARWGVRSPVVPLAGPISDDAVMLGVRTFFPAAPQHTAEETVAATGLSGDVLVELTHERYLLRLADGALESLARLAPGEDVQYDARVRTDGNTLRALLVGTLSATAASVSGAVATSGDLALGHRLVDSIARRS</sequence>
<dbReference type="InterPro" id="IPR002577">
    <property type="entry name" value="HTH_HxlR"/>
</dbReference>
<dbReference type="InterPro" id="IPR036390">
    <property type="entry name" value="WH_DNA-bd_sf"/>
</dbReference>
<evidence type="ECO:0000313" key="5">
    <source>
        <dbReference type="EMBL" id="XCG61910.1"/>
    </source>
</evidence>